<evidence type="ECO:0000313" key="2">
    <source>
        <dbReference type="Proteomes" id="UP000324832"/>
    </source>
</evidence>
<keyword evidence="2" id="KW-1185">Reference proteome</keyword>
<dbReference type="AlphaFoldDB" id="A0A5E4QTQ6"/>
<dbReference type="Proteomes" id="UP000324832">
    <property type="component" value="Unassembled WGS sequence"/>
</dbReference>
<organism evidence="1 2">
    <name type="scientific">Leptidea sinapis</name>
    <dbReference type="NCBI Taxonomy" id="189913"/>
    <lineage>
        <taxon>Eukaryota</taxon>
        <taxon>Metazoa</taxon>
        <taxon>Ecdysozoa</taxon>
        <taxon>Arthropoda</taxon>
        <taxon>Hexapoda</taxon>
        <taxon>Insecta</taxon>
        <taxon>Pterygota</taxon>
        <taxon>Neoptera</taxon>
        <taxon>Endopterygota</taxon>
        <taxon>Lepidoptera</taxon>
        <taxon>Glossata</taxon>
        <taxon>Ditrysia</taxon>
        <taxon>Papilionoidea</taxon>
        <taxon>Pieridae</taxon>
        <taxon>Dismorphiinae</taxon>
        <taxon>Leptidea</taxon>
    </lineage>
</organism>
<sequence>MQCLYQLDPFDCVKRRAALFVEDSELCEHVASLYVFYRIYLGECCSEELFHLIPAAEFQLRITRHNGPPQYGFQGTLFHVLQSCGMNFLVACNAPVIPLVLQEYVGGGVNK</sequence>
<evidence type="ECO:0000313" key="1">
    <source>
        <dbReference type="EMBL" id="VVD01089.1"/>
    </source>
</evidence>
<dbReference type="EMBL" id="FZQP02005166">
    <property type="protein sequence ID" value="VVD01089.1"/>
    <property type="molecule type" value="Genomic_DNA"/>
</dbReference>
<proteinExistence type="predicted"/>
<name>A0A5E4QTQ6_9NEOP</name>
<protein>
    <submittedName>
        <fullName evidence="1">Uncharacterized protein</fullName>
    </submittedName>
</protein>
<reference evidence="1 2" key="1">
    <citation type="submission" date="2017-07" db="EMBL/GenBank/DDBJ databases">
        <authorList>
            <person name="Talla V."/>
            <person name="Backstrom N."/>
        </authorList>
    </citation>
    <scope>NUCLEOTIDE SEQUENCE [LARGE SCALE GENOMIC DNA]</scope>
</reference>
<gene>
    <name evidence="1" type="ORF">LSINAPIS_LOCUS11589</name>
</gene>
<accession>A0A5E4QTQ6</accession>